<protein>
    <recommendedName>
        <fullName evidence="7">Glucose-6-phosphate 1-dehydrogenase</fullName>
        <shortName evidence="7">G6PD</shortName>
        <ecNumber evidence="7">1.1.1.49</ecNumber>
    </recommendedName>
</protein>
<dbReference type="PROSITE" id="PS00069">
    <property type="entry name" value="G6P_DEHYDROGENASE"/>
    <property type="match status" value="1"/>
</dbReference>
<dbReference type="Gene3D" id="3.40.50.720">
    <property type="entry name" value="NAD(P)-binding Rossmann-like Domain"/>
    <property type="match status" value="1"/>
</dbReference>
<dbReference type="NCBIfam" id="TIGR00871">
    <property type="entry name" value="zwf"/>
    <property type="match status" value="1"/>
</dbReference>
<keyword evidence="6 7" id="KW-0119">Carbohydrate metabolism</keyword>
<feature type="binding site" evidence="7">
    <location>
        <position position="198"/>
    </location>
    <ligand>
        <name>substrate</name>
    </ligand>
</feature>
<dbReference type="AlphaFoldDB" id="A0A3Q8WSP2"/>
<evidence type="ECO:0000256" key="6">
    <source>
        <dbReference type="ARBA" id="ARBA00023277"/>
    </source>
</evidence>
<dbReference type="GO" id="GO:0009051">
    <property type="term" value="P:pentose-phosphate shunt, oxidative branch"/>
    <property type="evidence" value="ECO:0007669"/>
    <property type="project" value="TreeGrafter"/>
</dbReference>
<keyword evidence="4 7" id="KW-0521">NADP</keyword>
<dbReference type="InterPro" id="IPR019796">
    <property type="entry name" value="G6P_DH_AS"/>
</dbReference>
<dbReference type="InterPro" id="IPR022675">
    <property type="entry name" value="G6P_DH_C"/>
</dbReference>
<dbReference type="Gene3D" id="3.30.360.10">
    <property type="entry name" value="Dihydrodipicolinate Reductase, domain 2"/>
    <property type="match status" value="1"/>
</dbReference>
<dbReference type="HAMAP" id="MF_00966">
    <property type="entry name" value="G6PD"/>
    <property type="match status" value="1"/>
</dbReference>
<dbReference type="SUPFAM" id="SSF51735">
    <property type="entry name" value="NAD(P)-binding Rossmann-fold domains"/>
    <property type="match status" value="1"/>
</dbReference>
<evidence type="ECO:0000256" key="3">
    <source>
        <dbReference type="ARBA" id="ARBA00022526"/>
    </source>
</evidence>
<dbReference type="PANTHER" id="PTHR23429">
    <property type="entry name" value="GLUCOSE-6-PHOSPHATE 1-DEHYDROGENASE G6PD"/>
    <property type="match status" value="1"/>
</dbReference>
<dbReference type="Pfam" id="PF02781">
    <property type="entry name" value="G6PD_C"/>
    <property type="match status" value="1"/>
</dbReference>
<feature type="binding site" evidence="7">
    <location>
        <position position="164"/>
    </location>
    <ligand>
        <name>NADP(+)</name>
        <dbReference type="ChEBI" id="CHEBI:58349"/>
    </ligand>
</feature>
<dbReference type="GO" id="GO:0050661">
    <property type="term" value="F:NADP binding"/>
    <property type="evidence" value="ECO:0007669"/>
    <property type="project" value="UniProtKB-UniRule"/>
</dbReference>
<evidence type="ECO:0000256" key="7">
    <source>
        <dbReference type="HAMAP-Rule" id="MF_00966"/>
    </source>
</evidence>
<comment type="catalytic activity">
    <reaction evidence="7">
        <text>D-glucose 6-phosphate + NADP(+) = 6-phospho-D-glucono-1,5-lactone + NADPH + H(+)</text>
        <dbReference type="Rhea" id="RHEA:15841"/>
        <dbReference type="ChEBI" id="CHEBI:15378"/>
        <dbReference type="ChEBI" id="CHEBI:57783"/>
        <dbReference type="ChEBI" id="CHEBI:57955"/>
        <dbReference type="ChEBI" id="CHEBI:58349"/>
        <dbReference type="ChEBI" id="CHEBI:61548"/>
        <dbReference type="EC" id="1.1.1.49"/>
    </reaction>
</comment>
<evidence type="ECO:0000256" key="4">
    <source>
        <dbReference type="ARBA" id="ARBA00022857"/>
    </source>
</evidence>
<feature type="binding site" evidence="7">
    <location>
        <position position="232"/>
    </location>
    <ligand>
        <name>substrate</name>
    </ligand>
</feature>
<dbReference type="EC" id="1.1.1.49" evidence="7"/>
<accession>A0A3Q8WSP2</accession>
<dbReference type="InterPro" id="IPR036291">
    <property type="entry name" value="NAD(P)-bd_dom_sf"/>
</dbReference>
<dbReference type="Pfam" id="PF00479">
    <property type="entry name" value="G6PD_N"/>
    <property type="match status" value="1"/>
</dbReference>
<feature type="domain" description="Glucose-6-phosphate dehydrogenase C-terminal" evidence="9">
    <location>
        <begin position="205"/>
        <end position="500"/>
    </location>
</feature>
<dbReference type="RefSeq" id="WP_126039076.1">
    <property type="nucleotide sequence ID" value="NZ_CP034438.1"/>
</dbReference>
<dbReference type="PANTHER" id="PTHR23429:SF0">
    <property type="entry name" value="GLUCOSE-6-PHOSPHATE 1-DEHYDROGENASE"/>
    <property type="match status" value="1"/>
</dbReference>
<dbReference type="Proteomes" id="UP000270021">
    <property type="component" value="Chromosome"/>
</dbReference>
<comment type="pathway">
    <text evidence="1 7">Carbohydrate degradation; pentose phosphate pathway; D-ribulose 5-phosphate from D-glucose 6-phosphate (oxidative stage): step 1/3.</text>
</comment>
<dbReference type="GO" id="GO:0004345">
    <property type="term" value="F:glucose-6-phosphate dehydrogenase activity"/>
    <property type="evidence" value="ECO:0007669"/>
    <property type="project" value="UniProtKB-UniRule"/>
</dbReference>
<feature type="domain" description="Glucose-6-phosphate dehydrogenase NAD-binding" evidence="8">
    <location>
        <begin position="23"/>
        <end position="203"/>
    </location>
</feature>
<feature type="binding site" evidence="7">
    <location>
        <position position="60"/>
    </location>
    <ligand>
        <name>NADP(+)</name>
        <dbReference type="ChEBI" id="CHEBI:58349"/>
    </ligand>
</feature>
<dbReference type="InterPro" id="IPR001282">
    <property type="entry name" value="G6P_DH"/>
</dbReference>
<evidence type="ECO:0000256" key="2">
    <source>
        <dbReference type="ARBA" id="ARBA00009975"/>
    </source>
</evidence>
<dbReference type="InterPro" id="IPR022674">
    <property type="entry name" value="G6P_DH_NAD-bd"/>
</dbReference>
<sequence>MTNPLRHAEDRRLPKIAGPSGLVLFGITGDLSQRKVLPALYDLASHGLLPPSFAITAVARKLREPLADIVERAVRDNAQTPFNERVFAQFISGLEAVEGQYDDPDTFKRLAERLRYLDSHHGTGGNHAFYLAVPPDLFETVLTQLGSAGLADTAEGWRRVVIEKPFGHNLESSRELNDLVTKVFDPKDVFRIDHYLGKETVQNLMSLRFSNELYEPLWNSDHIDHVQITMAENIGIGSRAGYYDGVGSAKDVIQNHLLQLLALTAMEEPVTFSPDDLRQEKEKVLAALDFFGPIEESAVRAQYAEGWQGGRFVKAYLDEDNIDPDSKTDTYAALRLAVRTRRWNGVPFYVRTGKRLARRVTEIAIVFKKPSFLPFEPRVTSGQENNTLVIRIQPDEGVTFRFGVKIPGQTFKVRDVTMDFSYGHAFTEYTPEAYERLILDVLLGEPPLFPQQKEVEESWKILDRAFAHWDTLDTIDTYAPGSWGPASSDAMLARDGRTWRRA</sequence>
<reference evidence="10 11" key="1">
    <citation type="submission" date="2018-12" db="EMBL/GenBank/DDBJ databases">
        <title>Complete genome sequence of Flaviflexus salsibiostraticola KCTC 33148.</title>
        <authorList>
            <person name="Bae J.-W."/>
        </authorList>
    </citation>
    <scope>NUCLEOTIDE SEQUENCE [LARGE SCALE GENOMIC DNA]</scope>
    <source>
        <strain evidence="10 11">KCTC 33148</strain>
    </source>
</reference>
<evidence type="ECO:0000259" key="9">
    <source>
        <dbReference type="Pfam" id="PF02781"/>
    </source>
</evidence>
<dbReference type="GO" id="GO:0006006">
    <property type="term" value="P:glucose metabolic process"/>
    <property type="evidence" value="ECO:0007669"/>
    <property type="project" value="UniProtKB-KW"/>
</dbReference>
<feature type="active site" description="Proton acceptor" evidence="7">
    <location>
        <position position="256"/>
    </location>
</feature>
<keyword evidence="5 7" id="KW-0560">Oxidoreductase</keyword>
<feature type="binding site" evidence="7">
    <location>
        <position position="251"/>
    </location>
    <ligand>
        <name>substrate</name>
    </ligand>
</feature>
<comment type="caution">
    <text evidence="7">Lacks conserved residue(s) required for the propagation of feature annotation.</text>
</comment>
<evidence type="ECO:0000256" key="1">
    <source>
        <dbReference type="ARBA" id="ARBA00004937"/>
    </source>
</evidence>
<dbReference type="UniPathway" id="UPA00115">
    <property type="reaction ID" value="UER00408"/>
</dbReference>
<comment type="similarity">
    <text evidence="2 7">Belongs to the glucose-6-phosphate dehydrogenase family.</text>
</comment>
<comment type="function">
    <text evidence="7">Catalyzes the oxidation of glucose 6-phosphate to 6-phosphogluconolactone.</text>
</comment>
<keyword evidence="3 7" id="KW-0313">Glucose metabolism</keyword>
<proteinExistence type="inferred from homology"/>
<evidence type="ECO:0000256" key="5">
    <source>
        <dbReference type="ARBA" id="ARBA00023002"/>
    </source>
</evidence>
<organism evidence="10 11">
    <name type="scientific">Flaviflexus salsibiostraticola</name>
    <dbReference type="NCBI Taxonomy" id="1282737"/>
    <lineage>
        <taxon>Bacteria</taxon>
        <taxon>Bacillati</taxon>
        <taxon>Actinomycetota</taxon>
        <taxon>Actinomycetes</taxon>
        <taxon>Actinomycetales</taxon>
        <taxon>Actinomycetaceae</taxon>
        <taxon>Flaviflexus</taxon>
    </lineage>
</organism>
<dbReference type="SUPFAM" id="SSF55347">
    <property type="entry name" value="Glyceraldehyde-3-phosphate dehydrogenase-like, C-terminal domain"/>
    <property type="match status" value="1"/>
</dbReference>
<dbReference type="EMBL" id="CP034438">
    <property type="protein sequence ID" value="AZN29399.1"/>
    <property type="molecule type" value="Genomic_DNA"/>
</dbReference>
<keyword evidence="11" id="KW-1185">Reference proteome</keyword>
<feature type="binding site" evidence="7">
    <location>
        <position position="354"/>
    </location>
    <ligand>
        <name>substrate</name>
    </ligand>
</feature>
<dbReference type="PRINTS" id="PR00079">
    <property type="entry name" value="G6PDHDRGNASE"/>
</dbReference>
<evidence type="ECO:0000259" key="8">
    <source>
        <dbReference type="Pfam" id="PF00479"/>
    </source>
</evidence>
<evidence type="ECO:0000313" key="10">
    <source>
        <dbReference type="EMBL" id="AZN29399.1"/>
    </source>
</evidence>
<dbReference type="PIRSF" id="PIRSF000110">
    <property type="entry name" value="G6PD"/>
    <property type="match status" value="1"/>
</dbReference>
<feature type="binding site" evidence="7">
    <location>
        <position position="194"/>
    </location>
    <ligand>
        <name>substrate</name>
    </ligand>
</feature>
<dbReference type="OrthoDB" id="9802739at2"/>
<name>A0A3Q8WSP2_9ACTO</name>
<gene>
    <name evidence="7" type="primary">zwf</name>
    <name evidence="10" type="ORF">EJO69_03055</name>
</gene>
<evidence type="ECO:0000313" key="11">
    <source>
        <dbReference type="Proteomes" id="UP000270021"/>
    </source>
</evidence>
<dbReference type="KEGG" id="fsl:EJO69_03055"/>
<dbReference type="GO" id="GO:0005829">
    <property type="term" value="C:cytosol"/>
    <property type="evidence" value="ECO:0007669"/>
    <property type="project" value="TreeGrafter"/>
</dbReference>